<feature type="compositionally biased region" description="Polar residues" evidence="1">
    <location>
        <begin position="252"/>
        <end position="279"/>
    </location>
</feature>
<protein>
    <submittedName>
        <fullName evidence="2">Uncharacterized protein</fullName>
    </submittedName>
</protein>
<feature type="region of interest" description="Disordered" evidence="1">
    <location>
        <begin position="239"/>
        <end position="518"/>
    </location>
</feature>
<dbReference type="EMBL" id="CAVMBE010000097">
    <property type="protein sequence ID" value="CAK4033898.1"/>
    <property type="molecule type" value="Genomic_DNA"/>
</dbReference>
<name>A0AAI8Z7I5_9PEZI</name>
<gene>
    <name evidence="2" type="ORF">LECACI_7A009056</name>
</gene>
<evidence type="ECO:0000313" key="3">
    <source>
        <dbReference type="Proteomes" id="UP001296104"/>
    </source>
</evidence>
<organism evidence="2 3">
    <name type="scientific">Lecanosticta acicola</name>
    <dbReference type="NCBI Taxonomy" id="111012"/>
    <lineage>
        <taxon>Eukaryota</taxon>
        <taxon>Fungi</taxon>
        <taxon>Dikarya</taxon>
        <taxon>Ascomycota</taxon>
        <taxon>Pezizomycotina</taxon>
        <taxon>Dothideomycetes</taxon>
        <taxon>Dothideomycetidae</taxon>
        <taxon>Mycosphaerellales</taxon>
        <taxon>Mycosphaerellaceae</taxon>
        <taxon>Lecanosticta</taxon>
    </lineage>
</organism>
<feature type="compositionally biased region" description="Polar residues" evidence="1">
    <location>
        <begin position="164"/>
        <end position="178"/>
    </location>
</feature>
<feature type="compositionally biased region" description="Polar residues" evidence="1">
    <location>
        <begin position="378"/>
        <end position="399"/>
    </location>
</feature>
<feature type="compositionally biased region" description="Low complexity" evidence="1">
    <location>
        <begin position="11"/>
        <end position="38"/>
    </location>
</feature>
<dbReference type="AlphaFoldDB" id="A0AAI8Z7I5"/>
<evidence type="ECO:0000313" key="2">
    <source>
        <dbReference type="EMBL" id="CAK4033898.1"/>
    </source>
</evidence>
<reference evidence="2" key="1">
    <citation type="submission" date="2023-11" db="EMBL/GenBank/DDBJ databases">
        <authorList>
            <person name="Alioto T."/>
            <person name="Alioto T."/>
            <person name="Gomez Garrido J."/>
        </authorList>
    </citation>
    <scope>NUCLEOTIDE SEQUENCE</scope>
</reference>
<feature type="compositionally biased region" description="Acidic residues" evidence="1">
    <location>
        <begin position="419"/>
        <end position="431"/>
    </location>
</feature>
<feature type="compositionally biased region" description="Low complexity" evidence="1">
    <location>
        <begin position="452"/>
        <end position="469"/>
    </location>
</feature>
<feature type="region of interest" description="Disordered" evidence="1">
    <location>
        <begin position="154"/>
        <end position="178"/>
    </location>
</feature>
<feature type="compositionally biased region" description="Polar residues" evidence="1">
    <location>
        <begin position="333"/>
        <end position="346"/>
    </location>
</feature>
<dbReference type="Proteomes" id="UP001296104">
    <property type="component" value="Unassembled WGS sequence"/>
</dbReference>
<proteinExistence type="predicted"/>
<keyword evidence="3" id="KW-1185">Reference proteome</keyword>
<feature type="region of interest" description="Disordered" evidence="1">
    <location>
        <begin position="1"/>
        <end position="48"/>
    </location>
</feature>
<comment type="caution">
    <text evidence="2">The sequence shown here is derived from an EMBL/GenBank/DDBJ whole genome shotgun (WGS) entry which is preliminary data.</text>
</comment>
<evidence type="ECO:0000256" key="1">
    <source>
        <dbReference type="SAM" id="MobiDB-lite"/>
    </source>
</evidence>
<sequence length="518" mass="56809">MSSSANRKKTASNAANTRATPNAANAKTASNASNSETTARTELEIAKSEYGKSLEDIGSAYNSLEERMHAVENSLPSKVQHLEQVMKPYEEHKRATQDALKKIYDLTQKLPRAEGNAELDELKKKVDGLVASDAKRALAIADMKRLHQASSSQAEYWAREHSKTQASRPDNEATSTQLWRLTKRVEALEGGEALSRNSAAENLTTAELVDALFDRIENDEGLDRATVSRLRSLTAGLTTSLTSGGAKGGLSQSTRAPYTPSSESERTVQTLDETAQESIRQMRALSAGQRKQKAAAAEANDSPAQRLRIRKEPDVNDESNQIRDGSAKRARSNHQAEAQDQNNTGYTVDANDMPSRRTRASKQAEIPRQADFPGMVQADSTPGYPTNFNHIRTSNNDRGQQPLAMPSMPPSGKRKRDDDADADAEPEDEADQPSQPKRAKKPLTGRRAETSSRQASMNNAAAAGGAQRANEVDEGTDDDEADDEHDGTQPRRTSRAPKPTRRSEQFMSWLEVKNRNKK</sequence>
<feature type="compositionally biased region" description="Basic residues" evidence="1">
    <location>
        <begin position="1"/>
        <end position="10"/>
    </location>
</feature>
<feature type="compositionally biased region" description="Acidic residues" evidence="1">
    <location>
        <begin position="472"/>
        <end position="485"/>
    </location>
</feature>
<feature type="compositionally biased region" description="Basic and acidic residues" evidence="1">
    <location>
        <begin position="39"/>
        <end position="48"/>
    </location>
</feature>
<accession>A0AAI8Z7I5</accession>